<feature type="transmembrane region" description="Helical" evidence="5">
    <location>
        <begin position="30"/>
        <end position="50"/>
    </location>
</feature>
<evidence type="ECO:0000256" key="4">
    <source>
        <dbReference type="ARBA" id="ARBA00023136"/>
    </source>
</evidence>
<reference evidence="6 7" key="1">
    <citation type="submission" date="2019-06" db="EMBL/GenBank/DDBJ databases">
        <title>A chromosomal-level reference genome of Carpinus fangiana (Coryloideae, Betulaceae).</title>
        <authorList>
            <person name="Yang X."/>
            <person name="Wang Z."/>
            <person name="Zhang L."/>
            <person name="Hao G."/>
            <person name="Liu J."/>
            <person name="Yang Y."/>
        </authorList>
    </citation>
    <scope>NUCLEOTIDE SEQUENCE [LARGE SCALE GENOMIC DNA]</scope>
    <source>
        <strain evidence="6">Cfa_2016G</strain>
        <tissue evidence="6">Leaf</tissue>
    </source>
</reference>
<dbReference type="Pfam" id="PF04479">
    <property type="entry name" value="RTA1"/>
    <property type="match status" value="1"/>
</dbReference>
<dbReference type="AlphaFoldDB" id="A0A5N6KXS7"/>
<keyword evidence="3 5" id="KW-1133">Transmembrane helix</keyword>
<gene>
    <name evidence="6" type="ORF">FH972_024222</name>
</gene>
<sequence length="252" mass="27861">MKKLTRGKVEFIGYAARAAAHEKTGKLMPYVIQNVYILVAPALFAASIYMTLGRVVRAVCGEQYSIIPAKWLTKLFVTGDVASFVIQGGAAGLMVTGSHAKVGQALIILGLVVQVVSFALFGVTAAIFFKRMSALPTRESYTAGVSWKRILVMLFVCSALIFVRSIFRVVEYAMGVDGYLLTHEWTLYVFDSLLMWIVMVVFFWQYPSHLSAKVSDSEAQTYYHSHLRVPSEEGNATTKMASSESVWSVARS</sequence>
<protein>
    <submittedName>
        <fullName evidence="6">Uncharacterized protein</fullName>
    </submittedName>
</protein>
<evidence type="ECO:0000313" key="6">
    <source>
        <dbReference type="EMBL" id="KAB8356645.1"/>
    </source>
</evidence>
<evidence type="ECO:0000313" key="7">
    <source>
        <dbReference type="Proteomes" id="UP000327013"/>
    </source>
</evidence>
<dbReference type="EMBL" id="VIBQ01000016">
    <property type="protein sequence ID" value="KAB8356645.1"/>
    <property type="molecule type" value="Genomic_DNA"/>
</dbReference>
<dbReference type="InterPro" id="IPR007568">
    <property type="entry name" value="RTA1"/>
</dbReference>
<dbReference type="GO" id="GO:0016020">
    <property type="term" value="C:membrane"/>
    <property type="evidence" value="ECO:0007669"/>
    <property type="project" value="UniProtKB-SubCell"/>
</dbReference>
<comment type="caution">
    <text evidence="6">The sequence shown here is derived from an EMBL/GenBank/DDBJ whole genome shotgun (WGS) entry which is preliminary data.</text>
</comment>
<feature type="transmembrane region" description="Helical" evidence="5">
    <location>
        <begin position="150"/>
        <end position="167"/>
    </location>
</feature>
<evidence type="ECO:0000256" key="3">
    <source>
        <dbReference type="ARBA" id="ARBA00022989"/>
    </source>
</evidence>
<feature type="transmembrane region" description="Helical" evidence="5">
    <location>
        <begin position="187"/>
        <end position="206"/>
    </location>
</feature>
<name>A0A5N6KXS7_9ROSI</name>
<keyword evidence="7" id="KW-1185">Reference proteome</keyword>
<dbReference type="OrthoDB" id="3358017at2759"/>
<proteinExistence type="predicted"/>
<keyword evidence="2 5" id="KW-0812">Transmembrane</keyword>
<keyword evidence="4 5" id="KW-0472">Membrane</keyword>
<evidence type="ECO:0000256" key="5">
    <source>
        <dbReference type="SAM" id="Phobius"/>
    </source>
</evidence>
<dbReference type="PANTHER" id="PTHR31465">
    <property type="entry name" value="PROTEIN RTA1-RELATED"/>
    <property type="match status" value="1"/>
</dbReference>
<organism evidence="6 7">
    <name type="scientific">Carpinus fangiana</name>
    <dbReference type="NCBI Taxonomy" id="176857"/>
    <lineage>
        <taxon>Eukaryota</taxon>
        <taxon>Viridiplantae</taxon>
        <taxon>Streptophyta</taxon>
        <taxon>Embryophyta</taxon>
        <taxon>Tracheophyta</taxon>
        <taxon>Spermatophyta</taxon>
        <taxon>Magnoliopsida</taxon>
        <taxon>eudicotyledons</taxon>
        <taxon>Gunneridae</taxon>
        <taxon>Pentapetalae</taxon>
        <taxon>rosids</taxon>
        <taxon>fabids</taxon>
        <taxon>Fagales</taxon>
        <taxon>Betulaceae</taxon>
        <taxon>Carpinus</taxon>
    </lineage>
</organism>
<evidence type="ECO:0000256" key="1">
    <source>
        <dbReference type="ARBA" id="ARBA00004141"/>
    </source>
</evidence>
<comment type="subcellular location">
    <subcellularLocation>
        <location evidence="1">Membrane</location>
        <topology evidence="1">Multi-pass membrane protein</topology>
    </subcellularLocation>
</comment>
<evidence type="ECO:0000256" key="2">
    <source>
        <dbReference type="ARBA" id="ARBA00022692"/>
    </source>
</evidence>
<accession>A0A5N6KXS7</accession>
<feature type="transmembrane region" description="Helical" evidence="5">
    <location>
        <begin position="105"/>
        <end position="129"/>
    </location>
</feature>
<feature type="transmembrane region" description="Helical" evidence="5">
    <location>
        <begin position="71"/>
        <end position="93"/>
    </location>
</feature>
<dbReference type="PANTHER" id="PTHR31465:SF35">
    <property type="entry name" value="RTA1 DOMAIN PROTEIN-RELATED"/>
    <property type="match status" value="1"/>
</dbReference>
<dbReference type="Proteomes" id="UP000327013">
    <property type="component" value="Unassembled WGS sequence"/>
</dbReference>